<proteinExistence type="predicted"/>
<evidence type="ECO:0000256" key="4">
    <source>
        <dbReference type="ARBA" id="ARBA00023157"/>
    </source>
</evidence>
<dbReference type="Gene3D" id="2.170.140.10">
    <property type="entry name" value="Chitin binding domain"/>
    <property type="match status" value="5"/>
</dbReference>
<gene>
    <name evidence="8" type="ORF">WH47_07461</name>
</gene>
<protein>
    <submittedName>
        <fullName evidence="8">Putative chitinase 3</fullName>
    </submittedName>
</protein>
<dbReference type="Pfam" id="PF01607">
    <property type="entry name" value="CBM_14"/>
    <property type="match status" value="5"/>
</dbReference>
<feature type="domain" description="Chitin-binding type-2" evidence="7">
    <location>
        <begin position="144"/>
        <end position="199"/>
    </location>
</feature>
<dbReference type="EMBL" id="KQ414821">
    <property type="protein sequence ID" value="KOC60453.1"/>
    <property type="molecule type" value="Genomic_DNA"/>
</dbReference>
<keyword evidence="3" id="KW-0677">Repeat</keyword>
<dbReference type="PANTHER" id="PTHR23301:SF100">
    <property type="entry name" value="GASP, ISOFORM A"/>
    <property type="match status" value="1"/>
</dbReference>
<dbReference type="InterPro" id="IPR051940">
    <property type="entry name" value="Chitin_bind-dev_reg"/>
</dbReference>
<feature type="domain" description="Chitin-binding type-2" evidence="7">
    <location>
        <begin position="326"/>
        <end position="380"/>
    </location>
</feature>
<feature type="region of interest" description="Disordered" evidence="6">
    <location>
        <begin position="201"/>
        <end position="280"/>
    </location>
</feature>
<evidence type="ECO:0000256" key="1">
    <source>
        <dbReference type="ARBA" id="ARBA00022669"/>
    </source>
</evidence>
<dbReference type="SMART" id="SM00494">
    <property type="entry name" value="ChtBD2"/>
    <property type="match status" value="6"/>
</dbReference>
<feature type="compositionally biased region" description="Pro residues" evidence="6">
    <location>
        <begin position="627"/>
        <end position="636"/>
    </location>
</feature>
<feature type="domain" description="Chitin-binding type-2" evidence="7">
    <location>
        <begin position="528"/>
        <end position="597"/>
    </location>
</feature>
<reference evidence="8 9" key="1">
    <citation type="submission" date="2015-07" db="EMBL/GenBank/DDBJ databases">
        <title>The genome of Habropoda laboriosa.</title>
        <authorList>
            <person name="Pan H."/>
            <person name="Kapheim K."/>
        </authorList>
    </citation>
    <scope>NUCLEOTIDE SEQUENCE [LARGE SCALE GENOMIC DNA]</scope>
    <source>
        <strain evidence="8">0110345459</strain>
    </source>
</reference>
<evidence type="ECO:0000256" key="5">
    <source>
        <dbReference type="ARBA" id="ARBA00023180"/>
    </source>
</evidence>
<keyword evidence="2" id="KW-0732">Signal</keyword>
<feature type="region of interest" description="Disordered" evidence="6">
    <location>
        <begin position="24"/>
        <end position="46"/>
    </location>
</feature>
<feature type="compositionally biased region" description="Polar residues" evidence="6">
    <location>
        <begin position="31"/>
        <end position="46"/>
    </location>
</feature>
<keyword evidence="1" id="KW-0147">Chitin-binding</keyword>
<organism evidence="8 9">
    <name type="scientific">Habropoda laboriosa</name>
    <dbReference type="NCBI Taxonomy" id="597456"/>
    <lineage>
        <taxon>Eukaryota</taxon>
        <taxon>Metazoa</taxon>
        <taxon>Ecdysozoa</taxon>
        <taxon>Arthropoda</taxon>
        <taxon>Hexapoda</taxon>
        <taxon>Insecta</taxon>
        <taxon>Pterygota</taxon>
        <taxon>Neoptera</taxon>
        <taxon>Endopterygota</taxon>
        <taxon>Hymenoptera</taxon>
        <taxon>Apocrita</taxon>
        <taxon>Aculeata</taxon>
        <taxon>Apoidea</taxon>
        <taxon>Anthophila</taxon>
        <taxon>Apidae</taxon>
        <taxon>Habropoda</taxon>
    </lineage>
</organism>
<evidence type="ECO:0000313" key="9">
    <source>
        <dbReference type="Proteomes" id="UP000053825"/>
    </source>
</evidence>
<sequence length="645" mass="71348">MYTADLENVWDLVELQKLDNHGNTWHEESSFRNATEPQDPDLTNTKQLYPTVPNPGDSNELPGPIVTIKPIPAPAPGCYALRGQYPSPRSCASYLNCWDDIVTEQDCPDGLLFNDFTLVCDYDYNVNCGSRPLPPPKPSLPSGSHLCPEPNGRYRSATNCSEFYVCVYKKPVKFGCPRGLVYNDILGVCDYPYNVDCKGAATPSPPPKPSLPQTELPSLPPQQPTYAPPYQPYPPSPLPSQPPPNDLPQQPSYGPTQPQPAPSYPLNPWLSKTEPDPWNQRPVSAQLEVNQQQEQAQDLLDAQKQPVNHFQNPWNLLQNIPPSLSMIPCKNGDRHRLNDSCTNVVVCRNGRPQLVQCSVGHTYDRISDSCKPFSIAKCGLKSSSAQEITGVAAQESFKCPDDFGFYPHHISCDKYWKCENNVAELKTCGNGLAFDASDSKFLTENCDYLHNVDCGERTQLEPPINTPHCPRLYGIFSDEKKCDVFWNCWNGEASRYQCSPGLAYDREARVCMWADQVPECKNEEVAGGFTCPAAGEVSGASGSFSRHAHPEDCRKYYICLEGIAREYGCPIGTVFKIGDSDGSGACEDPEDVPGCEDYYGDLDLKSIRKSELLAGIQNSGETRKPPQGKPRPPSAPARPNTPIQE</sequence>
<dbReference type="PANTHER" id="PTHR23301">
    <property type="entry name" value="CHITIN BINDING PERITROPHIN-A"/>
    <property type="match status" value="1"/>
</dbReference>
<dbReference type="InterPro" id="IPR002557">
    <property type="entry name" value="Chitin-bd_dom"/>
</dbReference>
<feature type="compositionally biased region" description="Pro residues" evidence="6">
    <location>
        <begin position="218"/>
        <end position="246"/>
    </location>
</feature>
<dbReference type="FunFam" id="2.170.140.10:FF:000002">
    <property type="entry name" value="Gasp, isoform A"/>
    <property type="match status" value="1"/>
</dbReference>
<keyword evidence="9" id="KW-1185">Reference proteome</keyword>
<evidence type="ECO:0000256" key="3">
    <source>
        <dbReference type="ARBA" id="ARBA00022737"/>
    </source>
</evidence>
<dbReference type="InterPro" id="IPR036508">
    <property type="entry name" value="Chitin-bd_dom_sf"/>
</dbReference>
<evidence type="ECO:0000256" key="6">
    <source>
        <dbReference type="SAM" id="MobiDB-lite"/>
    </source>
</evidence>
<dbReference type="GO" id="GO:0008061">
    <property type="term" value="F:chitin binding"/>
    <property type="evidence" value="ECO:0007669"/>
    <property type="project" value="UniProtKB-KW"/>
</dbReference>
<feature type="domain" description="Chitin-binding type-2" evidence="7">
    <location>
        <begin position="466"/>
        <end position="522"/>
    </location>
</feature>
<dbReference type="Proteomes" id="UP000053825">
    <property type="component" value="Unassembled WGS sequence"/>
</dbReference>
<evidence type="ECO:0000259" key="7">
    <source>
        <dbReference type="PROSITE" id="PS50940"/>
    </source>
</evidence>
<evidence type="ECO:0000256" key="2">
    <source>
        <dbReference type="ARBA" id="ARBA00022729"/>
    </source>
</evidence>
<dbReference type="STRING" id="597456.A0A0L7QP90"/>
<accession>A0A0L7QP90</accession>
<dbReference type="OrthoDB" id="8197172at2759"/>
<feature type="domain" description="Chitin-binding type-2" evidence="7">
    <location>
        <begin position="75"/>
        <end position="130"/>
    </location>
</feature>
<dbReference type="PROSITE" id="PS50940">
    <property type="entry name" value="CHIT_BIND_II"/>
    <property type="match status" value="6"/>
</dbReference>
<keyword evidence="5" id="KW-0325">Glycoprotein</keyword>
<feature type="domain" description="Chitin-binding type-2" evidence="7">
    <location>
        <begin position="396"/>
        <end position="456"/>
    </location>
</feature>
<dbReference type="GO" id="GO:0005576">
    <property type="term" value="C:extracellular region"/>
    <property type="evidence" value="ECO:0007669"/>
    <property type="project" value="InterPro"/>
</dbReference>
<dbReference type="SUPFAM" id="SSF57625">
    <property type="entry name" value="Invertebrate chitin-binding proteins"/>
    <property type="match status" value="6"/>
</dbReference>
<keyword evidence="4" id="KW-1015">Disulfide bond</keyword>
<feature type="region of interest" description="Disordered" evidence="6">
    <location>
        <begin position="610"/>
        <end position="645"/>
    </location>
</feature>
<dbReference type="AlphaFoldDB" id="A0A0L7QP90"/>
<evidence type="ECO:0000313" key="8">
    <source>
        <dbReference type="EMBL" id="KOC60453.1"/>
    </source>
</evidence>
<name>A0A0L7QP90_9HYME</name>